<sequence length="114" mass="13380">MRPYARNSVGRGFIFQQDNDSKHQSKLIQNWFSHRHVTLLDCPSQSPDLNINEGVWAELECRFVGRNTRNADEKFSQLEEEWKKIPLSFIQSLLGSVPRRRRAVIDAKEFATQY</sequence>
<gene>
    <name evidence="1" type="primary">tc1a_375</name>
    <name evidence="1" type="ORF">AVEN_74184_1</name>
</gene>
<dbReference type="GO" id="GO:0003676">
    <property type="term" value="F:nucleic acid binding"/>
    <property type="evidence" value="ECO:0007669"/>
    <property type="project" value="InterPro"/>
</dbReference>
<reference evidence="1 2" key="1">
    <citation type="journal article" date="2019" name="Sci. Rep.">
        <title>Orb-weaving spider Araneus ventricosus genome elucidates the spidroin gene catalogue.</title>
        <authorList>
            <person name="Kono N."/>
            <person name="Nakamura H."/>
            <person name="Ohtoshi R."/>
            <person name="Moran D.A.P."/>
            <person name="Shinohara A."/>
            <person name="Yoshida Y."/>
            <person name="Fujiwara M."/>
            <person name="Mori M."/>
            <person name="Tomita M."/>
            <person name="Arakawa K."/>
        </authorList>
    </citation>
    <scope>NUCLEOTIDE SEQUENCE [LARGE SCALE GENOMIC DNA]</scope>
</reference>
<proteinExistence type="predicted"/>
<dbReference type="EMBL" id="BGPR01014678">
    <property type="protein sequence ID" value="GBN66241.1"/>
    <property type="molecule type" value="Genomic_DNA"/>
</dbReference>
<dbReference type="InterPro" id="IPR036397">
    <property type="entry name" value="RNaseH_sf"/>
</dbReference>
<dbReference type="OrthoDB" id="10006939at2759"/>
<evidence type="ECO:0000313" key="1">
    <source>
        <dbReference type="EMBL" id="GBN66241.1"/>
    </source>
</evidence>
<dbReference type="AlphaFoldDB" id="A0A4Y2QSF3"/>
<keyword evidence="2" id="KW-1185">Reference proteome</keyword>
<dbReference type="Proteomes" id="UP000499080">
    <property type="component" value="Unassembled WGS sequence"/>
</dbReference>
<accession>A0A4Y2QSF3</accession>
<protein>
    <submittedName>
        <fullName evidence="1">Transposable element Tc1 transposase</fullName>
    </submittedName>
</protein>
<comment type="caution">
    <text evidence="1">The sequence shown here is derived from an EMBL/GenBank/DDBJ whole genome shotgun (WGS) entry which is preliminary data.</text>
</comment>
<dbReference type="Gene3D" id="3.30.420.10">
    <property type="entry name" value="Ribonuclease H-like superfamily/Ribonuclease H"/>
    <property type="match status" value="1"/>
</dbReference>
<organism evidence="1 2">
    <name type="scientific">Araneus ventricosus</name>
    <name type="common">Orbweaver spider</name>
    <name type="synonym">Epeira ventricosa</name>
    <dbReference type="NCBI Taxonomy" id="182803"/>
    <lineage>
        <taxon>Eukaryota</taxon>
        <taxon>Metazoa</taxon>
        <taxon>Ecdysozoa</taxon>
        <taxon>Arthropoda</taxon>
        <taxon>Chelicerata</taxon>
        <taxon>Arachnida</taxon>
        <taxon>Araneae</taxon>
        <taxon>Araneomorphae</taxon>
        <taxon>Entelegynae</taxon>
        <taxon>Araneoidea</taxon>
        <taxon>Araneidae</taxon>
        <taxon>Araneus</taxon>
    </lineage>
</organism>
<name>A0A4Y2QSF3_ARAVE</name>
<evidence type="ECO:0000313" key="2">
    <source>
        <dbReference type="Proteomes" id="UP000499080"/>
    </source>
</evidence>